<evidence type="ECO:0000313" key="1">
    <source>
        <dbReference type="EMBL" id="GHD64924.1"/>
    </source>
</evidence>
<accession>A0ABQ3H3D5</accession>
<dbReference type="PANTHER" id="PTHR42912:SF58">
    <property type="entry name" value="BLR1400 PROTEIN"/>
    <property type="match status" value="1"/>
</dbReference>
<gene>
    <name evidence="1" type="ORF">GCM10007350_24860</name>
</gene>
<dbReference type="Gene3D" id="3.40.50.150">
    <property type="entry name" value="Vaccinia Virus protein VP39"/>
    <property type="match status" value="1"/>
</dbReference>
<dbReference type="EMBL" id="BMYO01000006">
    <property type="protein sequence ID" value="GHD64924.1"/>
    <property type="molecule type" value="Genomic_DNA"/>
</dbReference>
<dbReference type="InterPro" id="IPR050508">
    <property type="entry name" value="Methyltransf_Superfamily"/>
</dbReference>
<protein>
    <submittedName>
        <fullName evidence="1">Methionine biosynthesis protein MetW</fullName>
    </submittedName>
</protein>
<comment type="caution">
    <text evidence="1">The sequence shown here is derived from an EMBL/GenBank/DDBJ whole genome shotgun (WGS) entry which is preliminary data.</text>
</comment>
<keyword evidence="2" id="KW-1185">Reference proteome</keyword>
<sequence>MSTAIKAPAAGAPELRPDLNQIGHWIARGARVLDLGCGDGALLSWLATHKDVRGYGVEIDVDGVVACISRGVNVIQSNLEAGLAQFEDDSFDYVVLSLTIQAMHNIEGILTEMARVGRTGIVTFPNFGYWENRWQILQGRMPVSETIPYEWYNTPNIHFCTVNDFDQLLIKLGMKNTGRVVLANGKRVDFLPNLLGNLALVRFERETRS</sequence>
<dbReference type="Proteomes" id="UP000604737">
    <property type="component" value="Unassembled WGS sequence"/>
</dbReference>
<name>A0ABQ3H3D5_9NEIS</name>
<dbReference type="Pfam" id="PF07021">
    <property type="entry name" value="MetW"/>
    <property type="match status" value="1"/>
</dbReference>
<dbReference type="NCBIfam" id="TIGR02081">
    <property type="entry name" value="metW"/>
    <property type="match status" value="1"/>
</dbReference>
<dbReference type="RefSeq" id="WP_189461205.1">
    <property type="nucleotide sequence ID" value="NZ_BMYO01000006.1"/>
</dbReference>
<reference evidence="2" key="1">
    <citation type="journal article" date="2019" name="Int. J. Syst. Evol. Microbiol.">
        <title>The Global Catalogue of Microorganisms (GCM) 10K type strain sequencing project: providing services to taxonomists for standard genome sequencing and annotation.</title>
        <authorList>
            <consortium name="The Broad Institute Genomics Platform"/>
            <consortium name="The Broad Institute Genome Sequencing Center for Infectious Disease"/>
            <person name="Wu L."/>
            <person name="Ma J."/>
        </authorList>
    </citation>
    <scope>NUCLEOTIDE SEQUENCE [LARGE SCALE GENOMIC DNA]</scope>
    <source>
        <strain evidence="2">KCTC 23701</strain>
    </source>
</reference>
<dbReference type="SUPFAM" id="SSF53335">
    <property type="entry name" value="S-adenosyl-L-methionine-dependent methyltransferases"/>
    <property type="match status" value="1"/>
</dbReference>
<organism evidence="1 2">
    <name type="scientific">Jeongeupia chitinilytica</name>
    <dbReference type="NCBI Taxonomy" id="1041641"/>
    <lineage>
        <taxon>Bacteria</taxon>
        <taxon>Pseudomonadati</taxon>
        <taxon>Pseudomonadota</taxon>
        <taxon>Betaproteobacteria</taxon>
        <taxon>Neisseriales</taxon>
        <taxon>Chitinibacteraceae</taxon>
        <taxon>Jeongeupia</taxon>
    </lineage>
</organism>
<dbReference type="InterPro" id="IPR029063">
    <property type="entry name" value="SAM-dependent_MTases_sf"/>
</dbReference>
<proteinExistence type="predicted"/>
<evidence type="ECO:0000313" key="2">
    <source>
        <dbReference type="Proteomes" id="UP000604737"/>
    </source>
</evidence>
<dbReference type="InterPro" id="IPR010743">
    <property type="entry name" value="Methionine_synth_MetW"/>
</dbReference>
<dbReference type="PANTHER" id="PTHR42912">
    <property type="entry name" value="METHYLTRANSFERASE"/>
    <property type="match status" value="1"/>
</dbReference>
<dbReference type="CDD" id="cd02440">
    <property type="entry name" value="AdoMet_MTases"/>
    <property type="match status" value="1"/>
</dbReference>